<dbReference type="InterPro" id="IPR006905">
    <property type="entry name" value="Flavin_halogenase"/>
</dbReference>
<dbReference type="PRINTS" id="PR00420">
    <property type="entry name" value="RNGMNOXGNASE"/>
</dbReference>
<dbReference type="PANTHER" id="PTHR43747">
    <property type="entry name" value="FAD-BINDING PROTEIN"/>
    <property type="match status" value="1"/>
</dbReference>
<organism evidence="4 5">
    <name type="scientific">Nonomuraea cypriaca</name>
    <dbReference type="NCBI Taxonomy" id="1187855"/>
    <lineage>
        <taxon>Bacteria</taxon>
        <taxon>Bacillati</taxon>
        <taxon>Actinomycetota</taxon>
        <taxon>Actinomycetes</taxon>
        <taxon>Streptosporangiales</taxon>
        <taxon>Streptosporangiaceae</taxon>
        <taxon>Nonomuraea</taxon>
    </lineage>
</organism>
<dbReference type="InterPro" id="IPR036188">
    <property type="entry name" value="FAD/NAD-bd_sf"/>
</dbReference>
<proteinExistence type="inferred from homology"/>
<evidence type="ECO:0000313" key="4">
    <source>
        <dbReference type="EMBL" id="MBF8191912.1"/>
    </source>
</evidence>
<evidence type="ECO:0000256" key="3">
    <source>
        <dbReference type="ARBA" id="ARBA00038396"/>
    </source>
</evidence>
<comment type="similarity">
    <text evidence="3">Belongs to the flavin-dependent halogenase family. Bacterial tryptophan halogenase subfamily.</text>
</comment>
<keyword evidence="5" id="KW-1185">Reference proteome</keyword>
<dbReference type="EMBL" id="JADOGI010000183">
    <property type="protein sequence ID" value="MBF8191912.1"/>
    <property type="molecule type" value="Genomic_DNA"/>
</dbReference>
<dbReference type="Proteomes" id="UP000605361">
    <property type="component" value="Unassembled WGS sequence"/>
</dbReference>
<dbReference type="PANTHER" id="PTHR43747:SF5">
    <property type="entry name" value="FAD-BINDING DOMAIN-CONTAINING PROTEIN"/>
    <property type="match status" value="1"/>
</dbReference>
<reference evidence="4" key="1">
    <citation type="submission" date="2020-11" db="EMBL/GenBank/DDBJ databases">
        <title>Whole-genome analyses of Nonomuraea sp. K274.</title>
        <authorList>
            <person name="Veyisoglu A."/>
        </authorList>
    </citation>
    <scope>NUCLEOTIDE SEQUENCE</scope>
    <source>
        <strain evidence="4">K274</strain>
    </source>
</reference>
<name>A0A931AN26_9ACTN</name>
<gene>
    <name evidence="4" type="ORF">ITP53_40785</name>
</gene>
<protein>
    <submittedName>
        <fullName evidence="4">Tryptophan 7-halogenase</fullName>
    </submittedName>
</protein>
<evidence type="ECO:0000256" key="2">
    <source>
        <dbReference type="ARBA" id="ARBA00023033"/>
    </source>
</evidence>
<accession>A0A931AN26</accession>
<dbReference type="AlphaFoldDB" id="A0A931AN26"/>
<dbReference type="Gene3D" id="3.50.50.60">
    <property type="entry name" value="FAD/NAD(P)-binding domain"/>
    <property type="match status" value="1"/>
</dbReference>
<dbReference type="GO" id="GO:0004497">
    <property type="term" value="F:monooxygenase activity"/>
    <property type="evidence" value="ECO:0007669"/>
    <property type="project" value="UniProtKB-KW"/>
</dbReference>
<dbReference type="Pfam" id="PF04820">
    <property type="entry name" value="Trp_halogenase"/>
    <property type="match status" value="2"/>
</dbReference>
<comment type="caution">
    <text evidence="4">The sequence shown here is derived from an EMBL/GenBank/DDBJ whole genome shotgun (WGS) entry which is preliminary data.</text>
</comment>
<keyword evidence="2" id="KW-0503">Monooxygenase</keyword>
<sequence length="472" mass="52188">MRESTQVLIIGGGPAGSTAAGLLAREGFQVTLLERDRFPRYHIGESILPSCRPIFELLGVWEKVEAHGFQPKGGAFFHWGPEEWEVKFSNMGDETPNAWQVVRSEFDQLLLDHARELGVEVHEGVSVRDIEFDGDRAVAATWYETKDASSSGRIEFGHVIDASGRGGVLSTRHLKSRRLHEVFKNVAAWTYWKNAKPLTKGPKGAIAVCSVEDGWFWAIPLHDGTLSVGLVTGRDLFIESRGRLNGDIQAVYDEALAKCPTVLAMLEGAEQVGGMKVEQDYSYTTETFAGPGYLMSGDAACFLDPLLSTGVHLATYSAMLGAASLASVLRGEVEEEDAWRFYSSVYEHAYQRLLVLVSVFYESYRGKEHHFYNAQKLTNGERDHLNVQDSFDRIITGIADLEDAEQAYKLVQEHLRGAESGDPNPLNNLNRVHEMKQSPFDPANAVGGLYLVTQPRLGLRSSQPAPELDVVG</sequence>
<dbReference type="InterPro" id="IPR050816">
    <property type="entry name" value="Flavin-dep_Halogenase_NPB"/>
</dbReference>
<evidence type="ECO:0000313" key="5">
    <source>
        <dbReference type="Proteomes" id="UP000605361"/>
    </source>
</evidence>
<dbReference type="SUPFAM" id="SSF51905">
    <property type="entry name" value="FAD/NAD(P)-binding domain"/>
    <property type="match status" value="1"/>
</dbReference>
<dbReference type="RefSeq" id="WP_195900820.1">
    <property type="nucleotide sequence ID" value="NZ_JADOGI010000183.1"/>
</dbReference>
<evidence type="ECO:0000256" key="1">
    <source>
        <dbReference type="ARBA" id="ARBA00023002"/>
    </source>
</evidence>
<keyword evidence="1" id="KW-0560">Oxidoreductase</keyword>